<keyword evidence="1 4" id="KW-0808">Transferase</keyword>
<dbReference type="CDD" id="cd00475">
    <property type="entry name" value="Cis_IPPS"/>
    <property type="match status" value="1"/>
</dbReference>
<protein>
    <recommendedName>
        <fullName evidence="4">Tritrans,polycis-undecaprenyl-diphosphate synthase (geranylgeranyl-diphosphate specific)</fullName>
        <ecNumber evidence="4">2.5.1.89</ecNumber>
    </recommendedName>
    <alternativeName>
        <fullName evidence="4">Undecaprenyl diphosphate synthase</fullName>
        <shortName evidence="4">UDS</shortName>
    </alternativeName>
    <alternativeName>
        <fullName evidence="4">Undecaprenyl pyrophosphate synthase</fullName>
        <shortName evidence="4">UPP synthase</shortName>
    </alternativeName>
</protein>
<name>A0A3G3IFE0_9ARCH</name>
<sequence length="260" mass="30342">MAAVPNIISKQVYSTYEKNLDKEVKEGPMPKHIGIIMDGNRRYAREFLGDDINAGHKAGEKKIHELLDWCLDLDIKYVTVYAFSSENFSRDEDEVNFLMEMAEGSLREIVEDPRIITNRVRVRVLGDRSKLPDYVCEAIDYADEKTKDYDDFMFSICLAYGGRQEIVNAVKEIARKVQDGDVLPDEITEDMLSKHLYTSDMPDPDLILRTSGEVRISNFLLWQLAYSELYFTDVYWPGFRHIDLLRAIRTYQQRVRRYGR</sequence>
<dbReference type="InterPro" id="IPR036424">
    <property type="entry name" value="UPP_synth-like_sf"/>
</dbReference>
<feature type="binding site" evidence="4">
    <location>
        <position position="90"/>
    </location>
    <ligand>
        <name>substrate</name>
    </ligand>
</feature>
<dbReference type="EMBL" id="CP017686">
    <property type="protein sequence ID" value="AYQ54388.1"/>
    <property type="molecule type" value="Genomic_DNA"/>
</dbReference>
<keyword evidence="2 4" id="KW-0479">Metal-binding</keyword>
<dbReference type="EC" id="2.5.1.89" evidence="4"/>
<feature type="active site" evidence="4">
    <location>
        <position position="38"/>
    </location>
</feature>
<feature type="binding site" evidence="4">
    <location>
        <begin position="84"/>
        <end position="86"/>
    </location>
    <ligand>
        <name>substrate</name>
    </ligand>
</feature>
<evidence type="ECO:0000256" key="4">
    <source>
        <dbReference type="HAMAP-Rule" id="MF_01139"/>
    </source>
</evidence>
<dbReference type="GO" id="GO:0016094">
    <property type="term" value="P:polyprenol biosynthetic process"/>
    <property type="evidence" value="ECO:0007669"/>
    <property type="project" value="TreeGrafter"/>
</dbReference>
<dbReference type="RefSeq" id="WP_015504098.1">
    <property type="nucleotide sequence ID" value="NZ_CAYARL010000008.1"/>
</dbReference>
<dbReference type="NCBIfam" id="TIGR00055">
    <property type="entry name" value="uppS"/>
    <property type="match status" value="1"/>
</dbReference>
<feature type="binding site" evidence="4">
    <location>
        <position position="38"/>
    </location>
    <ligand>
        <name>Mg(2+)</name>
        <dbReference type="ChEBI" id="CHEBI:18420"/>
    </ligand>
</feature>
<dbReference type="SUPFAM" id="SSF64005">
    <property type="entry name" value="Undecaprenyl diphosphate synthase"/>
    <property type="match status" value="1"/>
</dbReference>
<feature type="binding site" evidence="4">
    <location>
        <position position="88"/>
    </location>
    <ligand>
        <name>substrate</name>
    </ligand>
</feature>
<comment type="similarity">
    <text evidence="4">Belongs to the UPP synthase family.</text>
</comment>
<dbReference type="HAMAP" id="MF_01139">
    <property type="entry name" value="ISPT"/>
    <property type="match status" value="1"/>
</dbReference>
<dbReference type="Proteomes" id="UP000273278">
    <property type="component" value="Chromosome"/>
</dbReference>
<evidence type="ECO:0000256" key="3">
    <source>
        <dbReference type="ARBA" id="ARBA00022842"/>
    </source>
</evidence>
<feature type="binding site" evidence="4">
    <location>
        <position position="56"/>
    </location>
    <ligand>
        <name>substrate</name>
    </ligand>
</feature>
<evidence type="ECO:0000313" key="5">
    <source>
        <dbReference type="EMBL" id="AYQ54388.1"/>
    </source>
</evidence>
<feature type="binding site" evidence="4">
    <location>
        <position position="209"/>
    </location>
    <ligand>
        <name>substrate</name>
    </ligand>
</feature>
<comment type="caution">
    <text evidence="4">Lacks conserved residue(s) required for the propagation of feature annotation.</text>
</comment>
<evidence type="ECO:0000256" key="1">
    <source>
        <dbReference type="ARBA" id="ARBA00022679"/>
    </source>
</evidence>
<reference evidence="5 6" key="1">
    <citation type="submission" date="2016-10" db="EMBL/GenBank/DDBJ databases">
        <title>Complete genome of the TMA-utilizing, human hosted archaeon Methanomethylophilus alvus Gen. nov, sp. nov., strain Mx-05, derived from a pure culture.</title>
        <authorList>
            <person name="Brugere J.-F."/>
            <person name="Ben Hania W."/>
            <person name="Chaudhary P.P."/>
            <person name="Gaci N."/>
            <person name="Borrel G."/>
            <person name="Cao Van Tuat L."/>
            <person name="Fardeau M.-L."/>
            <person name="Harris H.M.B."/>
            <person name="O'Toole P.W."/>
            <person name="Ollivier B."/>
        </authorList>
    </citation>
    <scope>NUCLEOTIDE SEQUENCE [LARGE SCALE GENOMIC DNA]</scope>
    <source>
        <strain evidence="5 6">Mx-05</strain>
    </source>
</reference>
<feature type="binding site" evidence="4">
    <location>
        <begin position="39"/>
        <end position="42"/>
    </location>
    <ligand>
        <name>substrate</name>
    </ligand>
</feature>
<keyword evidence="3 4" id="KW-0460">Magnesium</keyword>
<dbReference type="GO" id="GO:0045547">
    <property type="term" value="F:ditrans,polycis-polyprenyl diphosphate synthase [(2E,6E)-farnesyl diphosphate specific] activity"/>
    <property type="evidence" value="ECO:0007669"/>
    <property type="project" value="TreeGrafter"/>
</dbReference>
<feature type="binding site" evidence="4">
    <location>
        <begin position="215"/>
        <end position="217"/>
    </location>
    <ligand>
        <name>substrate</name>
    </ligand>
</feature>
<dbReference type="PANTHER" id="PTHR10291">
    <property type="entry name" value="DEHYDRODOLICHYL DIPHOSPHATE SYNTHASE FAMILY MEMBER"/>
    <property type="match status" value="1"/>
</dbReference>
<accession>A0A3G3IFE0</accession>
<gene>
    <name evidence="4" type="primary">uppS</name>
    <name evidence="5" type="ORF">BKD89_00940</name>
</gene>
<dbReference type="GO" id="GO:0000287">
    <property type="term" value="F:magnesium ion binding"/>
    <property type="evidence" value="ECO:0007669"/>
    <property type="project" value="UniProtKB-UniRule"/>
</dbReference>
<evidence type="ECO:0000256" key="2">
    <source>
        <dbReference type="ARBA" id="ARBA00022723"/>
    </source>
</evidence>
<dbReference type="FunFam" id="3.40.1180.10:FF:000003">
    <property type="entry name" value="Isoprenyl transferase 2"/>
    <property type="match status" value="1"/>
</dbReference>
<comment type="catalytic activity">
    <reaction evidence="4">
        <text>geranylgeranyl diphosphate + 7 isopentenyl diphosphate = tri-trans,hepta-cis-undecaprenyl diphosphate + 7 diphosphate</text>
        <dbReference type="Rhea" id="RHEA:27622"/>
        <dbReference type="ChEBI" id="CHEBI:33019"/>
        <dbReference type="ChEBI" id="CHEBI:57533"/>
        <dbReference type="ChEBI" id="CHEBI:60388"/>
        <dbReference type="ChEBI" id="CHEBI:128769"/>
        <dbReference type="EC" id="2.5.1.89"/>
    </reaction>
</comment>
<comment type="function">
    <text evidence="4">Catalyzes the sequential condensation of isopentenyl diphosphate (IPP) with geranylgeranyl diphosphate (GGPP) to yield (2Z,6Z,10Z,14Z,18Z,22Z,26Z,30E,34E,38E)-undecaprenyl diphosphate (tritrans,heptacis-UPP). It is probably the precursor of glycosyl carrier lipids.</text>
</comment>
<feature type="binding site" evidence="4">
    <location>
        <position position="228"/>
    </location>
    <ligand>
        <name>Mg(2+)</name>
        <dbReference type="ChEBI" id="CHEBI:18420"/>
    </ligand>
</feature>
<dbReference type="AlphaFoldDB" id="A0A3G3IFE0"/>
<feature type="active site" description="Proton acceptor" evidence="4">
    <location>
        <position position="87"/>
    </location>
</feature>
<dbReference type="GeneID" id="41320991"/>
<evidence type="ECO:0000313" key="6">
    <source>
        <dbReference type="Proteomes" id="UP000273278"/>
    </source>
</evidence>
<dbReference type="OMA" id="FDRRDLW"/>
<comment type="cofactor">
    <cofactor evidence="4">
        <name>Mg(2+)</name>
        <dbReference type="ChEBI" id="CHEBI:18420"/>
    </cofactor>
    <text evidence="4">Binds 2 magnesium ions per subunit.</text>
</comment>
<dbReference type="PROSITE" id="PS01066">
    <property type="entry name" value="UPP_SYNTHASE"/>
    <property type="match status" value="1"/>
</dbReference>
<dbReference type="Gene3D" id="3.40.1180.10">
    <property type="entry name" value="Decaprenyl diphosphate synthase-like"/>
    <property type="match status" value="1"/>
</dbReference>
<proteinExistence type="inferred from homology"/>
<comment type="subunit">
    <text evidence="4">Homodimer.</text>
</comment>
<dbReference type="PANTHER" id="PTHR10291:SF43">
    <property type="entry name" value="DEHYDRODOLICHYL DIPHOSPHATE SYNTHASE COMPLEX SUBUNIT DHDDS"/>
    <property type="match status" value="1"/>
</dbReference>
<dbReference type="InterPro" id="IPR001441">
    <property type="entry name" value="UPP_synth-like"/>
</dbReference>
<dbReference type="InterPro" id="IPR018520">
    <property type="entry name" value="UPP_synth-like_CS"/>
</dbReference>
<dbReference type="Pfam" id="PF01255">
    <property type="entry name" value="Prenyltransf"/>
    <property type="match status" value="1"/>
</dbReference>
<organism evidence="5 6">
    <name type="scientific">Methanomethylophilus alvi</name>
    <dbReference type="NCBI Taxonomy" id="1291540"/>
    <lineage>
        <taxon>Archaea</taxon>
        <taxon>Methanobacteriati</taxon>
        <taxon>Thermoplasmatota</taxon>
        <taxon>Thermoplasmata</taxon>
        <taxon>Methanomassiliicoccales</taxon>
        <taxon>Methanomethylophilaceae</taxon>
        <taxon>Methanomethylophilus</taxon>
    </lineage>
</organism>